<accession>N4WMN5</accession>
<evidence type="ECO:0000256" key="10">
    <source>
        <dbReference type="ARBA" id="ARBA00032873"/>
    </source>
</evidence>
<dbReference type="Proteomes" id="UP000012283">
    <property type="component" value="Unassembled WGS sequence"/>
</dbReference>
<dbReference type="InterPro" id="IPR000092">
    <property type="entry name" value="Polyprenyl_synt"/>
</dbReference>
<keyword evidence="5 12" id="KW-0808">Transferase</keyword>
<dbReference type="GO" id="GO:0004337">
    <property type="term" value="F:(2E,6E)-farnesyl diphosphate synthase activity"/>
    <property type="evidence" value="ECO:0007669"/>
    <property type="project" value="UniProtKB-EC"/>
</dbReference>
<evidence type="ECO:0000256" key="9">
    <source>
        <dbReference type="ARBA" id="ARBA00032380"/>
    </source>
</evidence>
<dbReference type="FunFam" id="1.10.600.10:FF:000001">
    <property type="entry name" value="Geranylgeranyl diphosphate synthase"/>
    <property type="match status" value="1"/>
</dbReference>
<evidence type="ECO:0000256" key="8">
    <source>
        <dbReference type="ARBA" id="ARBA00023229"/>
    </source>
</evidence>
<comment type="caution">
    <text evidence="13">The sequence shown here is derived from an EMBL/GenBank/DDBJ whole genome shotgun (WGS) entry which is preliminary data.</text>
</comment>
<gene>
    <name evidence="13" type="ORF">J416_05423</name>
</gene>
<protein>
    <recommendedName>
        <fullName evidence="4">Farnesyl diphosphate synthase</fullName>
        <ecNumber evidence="3">2.5.1.10</ecNumber>
    </recommendedName>
    <alternativeName>
        <fullName evidence="10">(2E,6E)-farnesyl diphosphate synthase</fullName>
    </alternativeName>
    <alternativeName>
        <fullName evidence="9">Geranyltranstransferase</fullName>
    </alternativeName>
</protein>
<evidence type="ECO:0000256" key="6">
    <source>
        <dbReference type="ARBA" id="ARBA00022723"/>
    </source>
</evidence>
<dbReference type="GO" id="GO:0046872">
    <property type="term" value="F:metal ion binding"/>
    <property type="evidence" value="ECO:0007669"/>
    <property type="project" value="UniProtKB-KW"/>
</dbReference>
<dbReference type="eggNOG" id="COG0142">
    <property type="taxonomic scope" value="Bacteria"/>
</dbReference>
<keyword evidence="6" id="KW-0479">Metal-binding</keyword>
<dbReference type="GO" id="GO:0005737">
    <property type="term" value="C:cytoplasm"/>
    <property type="evidence" value="ECO:0007669"/>
    <property type="project" value="UniProtKB-ARBA"/>
</dbReference>
<dbReference type="EMBL" id="APML01000019">
    <property type="protein sequence ID" value="ENH97427.1"/>
    <property type="molecule type" value="Genomic_DNA"/>
</dbReference>
<dbReference type="RefSeq" id="WP_003466361.1">
    <property type="nucleotide sequence ID" value="NZ_APML01000019.1"/>
</dbReference>
<dbReference type="PANTHER" id="PTHR43281">
    <property type="entry name" value="FARNESYL DIPHOSPHATE SYNTHASE"/>
    <property type="match status" value="1"/>
</dbReference>
<evidence type="ECO:0000313" key="13">
    <source>
        <dbReference type="EMBL" id="ENH97427.1"/>
    </source>
</evidence>
<dbReference type="PATRIC" id="fig|1308866.3.peg.1097"/>
<dbReference type="SFLD" id="SFLDG01017">
    <property type="entry name" value="Polyprenyl_Transferase_Like"/>
    <property type="match status" value="1"/>
</dbReference>
<dbReference type="InterPro" id="IPR053378">
    <property type="entry name" value="Prenyl_diphosphate_synthase"/>
</dbReference>
<evidence type="ECO:0000256" key="4">
    <source>
        <dbReference type="ARBA" id="ARBA00015100"/>
    </source>
</evidence>
<keyword evidence="14" id="KW-1185">Reference proteome</keyword>
<proteinExistence type="inferred from homology"/>
<dbReference type="NCBIfam" id="NF045485">
    <property type="entry name" value="FPPsyn"/>
    <property type="match status" value="1"/>
</dbReference>
<dbReference type="InterPro" id="IPR033749">
    <property type="entry name" value="Polyprenyl_synt_CS"/>
</dbReference>
<evidence type="ECO:0000256" key="7">
    <source>
        <dbReference type="ARBA" id="ARBA00022842"/>
    </source>
</evidence>
<evidence type="ECO:0000256" key="1">
    <source>
        <dbReference type="ARBA" id="ARBA00001946"/>
    </source>
</evidence>
<evidence type="ECO:0000256" key="11">
    <source>
        <dbReference type="ARBA" id="ARBA00049399"/>
    </source>
</evidence>
<comment type="cofactor">
    <cofactor evidence="1">
        <name>Mg(2+)</name>
        <dbReference type="ChEBI" id="CHEBI:18420"/>
    </cofactor>
</comment>
<sequence>MSKQLETELAKEQEHINQRLLHSVEAIPAPTRLKNSILYSIRAGGKRIRPILMKWSCESFHGDTEKVYPAAIALEMIHTYSLIHDDLPAMDDDTYRRGQYTNHKMFDEATAILAGDGLLTNSFQIIANSSIYSDKEKVFLIEKLSAFSGMSGMVGGQTLDMESEKRDITLRELEEIHHMKTGRLLSYAIQAGSFLAGTDDKTLEVIDQFAGYAGLIFQIQDDILDVVGDAKTLGKQIGKDAENDKNTYPKILGLQGAIQQKQQYVEKAKTCLSQIGLQSTKLETFIDYISDRNT</sequence>
<dbReference type="Pfam" id="PF00348">
    <property type="entry name" value="polyprenyl_synt"/>
    <property type="match status" value="1"/>
</dbReference>
<evidence type="ECO:0000256" key="5">
    <source>
        <dbReference type="ARBA" id="ARBA00022679"/>
    </source>
</evidence>
<dbReference type="SUPFAM" id="SSF48576">
    <property type="entry name" value="Terpenoid synthases"/>
    <property type="match status" value="1"/>
</dbReference>
<dbReference type="SFLD" id="SFLDS00005">
    <property type="entry name" value="Isoprenoid_Synthase_Type_I"/>
    <property type="match status" value="1"/>
</dbReference>
<evidence type="ECO:0000313" key="14">
    <source>
        <dbReference type="Proteomes" id="UP000012283"/>
    </source>
</evidence>
<name>N4WMN5_9BACI</name>
<comment type="similarity">
    <text evidence="2 12">Belongs to the FPP/GGPP synthase family.</text>
</comment>
<dbReference type="GO" id="GO:0016114">
    <property type="term" value="P:terpenoid biosynthetic process"/>
    <property type="evidence" value="ECO:0007669"/>
    <property type="project" value="UniProtKB-ARBA"/>
</dbReference>
<dbReference type="EC" id="2.5.1.10" evidence="3"/>
<dbReference type="PROSITE" id="PS00723">
    <property type="entry name" value="POLYPRENYL_SYNTHASE_1"/>
    <property type="match status" value="1"/>
</dbReference>
<evidence type="ECO:0000256" key="3">
    <source>
        <dbReference type="ARBA" id="ARBA00012439"/>
    </source>
</evidence>
<dbReference type="STRING" id="1308866.J416_05423"/>
<evidence type="ECO:0000256" key="2">
    <source>
        <dbReference type="ARBA" id="ARBA00006706"/>
    </source>
</evidence>
<comment type="catalytic activity">
    <reaction evidence="11">
        <text>isopentenyl diphosphate + (2E)-geranyl diphosphate = (2E,6E)-farnesyl diphosphate + diphosphate</text>
        <dbReference type="Rhea" id="RHEA:19361"/>
        <dbReference type="ChEBI" id="CHEBI:33019"/>
        <dbReference type="ChEBI" id="CHEBI:58057"/>
        <dbReference type="ChEBI" id="CHEBI:128769"/>
        <dbReference type="ChEBI" id="CHEBI:175763"/>
        <dbReference type="EC" id="2.5.1.10"/>
    </reaction>
</comment>
<organism evidence="13 14">
    <name type="scientific">Gracilibacillus halophilus YIM-C55.5</name>
    <dbReference type="NCBI Taxonomy" id="1308866"/>
    <lineage>
        <taxon>Bacteria</taxon>
        <taxon>Bacillati</taxon>
        <taxon>Bacillota</taxon>
        <taxon>Bacilli</taxon>
        <taxon>Bacillales</taxon>
        <taxon>Bacillaceae</taxon>
        <taxon>Gracilibacillus</taxon>
    </lineage>
</organism>
<dbReference type="PANTHER" id="PTHR43281:SF1">
    <property type="entry name" value="FARNESYL DIPHOSPHATE SYNTHASE"/>
    <property type="match status" value="1"/>
</dbReference>
<reference evidence="13 14" key="1">
    <citation type="submission" date="2013-03" db="EMBL/GenBank/DDBJ databases">
        <title>Draft genome sequence of Gracibacillus halophilus YIM-C55.5, a moderately halophilic and thermophilic organism from the Xiaochaidamu salt lake.</title>
        <authorList>
            <person name="Sugumar T."/>
            <person name="Polireddy D.R."/>
            <person name="Antony A."/>
            <person name="Madhava Y.R."/>
            <person name="Sivakumar N."/>
        </authorList>
    </citation>
    <scope>NUCLEOTIDE SEQUENCE [LARGE SCALE GENOMIC DNA]</scope>
    <source>
        <strain evidence="13 14">YIM-C55.5</strain>
    </source>
</reference>
<evidence type="ECO:0000256" key="12">
    <source>
        <dbReference type="RuleBase" id="RU004466"/>
    </source>
</evidence>
<keyword evidence="7" id="KW-0460">Magnesium</keyword>
<keyword evidence="8" id="KW-0414">Isoprene biosynthesis</keyword>
<dbReference type="Gene3D" id="1.10.600.10">
    <property type="entry name" value="Farnesyl Diphosphate Synthase"/>
    <property type="match status" value="1"/>
</dbReference>
<dbReference type="CDD" id="cd00685">
    <property type="entry name" value="Trans_IPPS_HT"/>
    <property type="match status" value="1"/>
</dbReference>
<dbReference type="OrthoDB" id="9805316at2"/>
<dbReference type="AlphaFoldDB" id="N4WMN5"/>
<dbReference type="InterPro" id="IPR008949">
    <property type="entry name" value="Isoprenoid_synthase_dom_sf"/>
</dbReference>